<dbReference type="EMBL" id="BJXC01000036">
    <property type="protein sequence ID" value="GEM53658.1"/>
    <property type="molecule type" value="Genomic_DNA"/>
</dbReference>
<evidence type="ECO:0000256" key="1">
    <source>
        <dbReference type="SAM" id="MobiDB-lite"/>
    </source>
</evidence>
<dbReference type="Proteomes" id="UP000321245">
    <property type="component" value="Unassembled WGS sequence"/>
</dbReference>
<dbReference type="AlphaFoldDB" id="A0A511NMI1"/>
<dbReference type="GeneID" id="84648915"/>
<proteinExistence type="predicted"/>
<feature type="compositionally biased region" description="Basic and acidic residues" evidence="1">
    <location>
        <begin position="216"/>
        <end position="227"/>
    </location>
</feature>
<accession>A0A511NMI1</accession>
<comment type="caution">
    <text evidence="2">The sequence shown here is derived from an EMBL/GenBank/DDBJ whole genome shotgun (WGS) entry which is preliminary data.</text>
</comment>
<protein>
    <recommendedName>
        <fullName evidence="4">DUF4329 domain-containing protein</fullName>
    </recommendedName>
</protein>
<evidence type="ECO:0000313" key="2">
    <source>
        <dbReference type="EMBL" id="GEM53658.1"/>
    </source>
</evidence>
<name>A0A511NMI1_9FLAO</name>
<dbReference type="STRING" id="1218108.GCA_000382425_00654"/>
<dbReference type="OrthoDB" id="1234320at2"/>
<evidence type="ECO:0000313" key="3">
    <source>
        <dbReference type="Proteomes" id="UP000321245"/>
    </source>
</evidence>
<feature type="region of interest" description="Disordered" evidence="1">
    <location>
        <begin position="183"/>
        <end position="227"/>
    </location>
</feature>
<gene>
    <name evidence="2" type="ORF">EB1_34480</name>
</gene>
<reference evidence="2 3" key="1">
    <citation type="submission" date="2019-07" db="EMBL/GenBank/DDBJ databases">
        <title>Whole genome shotgun sequence of Empedobacter brevis NBRC 14943.</title>
        <authorList>
            <person name="Hosoyama A."/>
            <person name="Uohara A."/>
            <person name="Ohji S."/>
            <person name="Ichikawa N."/>
        </authorList>
    </citation>
    <scope>NUCLEOTIDE SEQUENCE [LARGE SCALE GENOMIC DNA]</scope>
    <source>
        <strain evidence="2 3">NBRC 14943</strain>
    </source>
</reference>
<evidence type="ECO:0008006" key="4">
    <source>
        <dbReference type="Google" id="ProtNLM"/>
    </source>
</evidence>
<sequence length="447" mass="51309">MNKIFTLLILSFCFLLFSCHDDNNSIYNEKKDTEINARVILNFNDFNRHLFITNDFNKKESNDFDSILQNYTMDSIIVKTIVSNQVANFAIKLFPKKEDNETNVLYNLVLHKEADLMTKYILKFILSDNKIVKVETLYKDLHHRSGPNCYVLVYAPCDYGHWHSDDDCISDGWKTKVVCNEGGGGSPDGNTDNGPIIPSGENPSDMGGGGGGSDNNQHHDPCKNLKNKLKNDNMFKQKLTDLKPKVSDTQREHGFINTNPKDNPNLNSAAQNVYLNPKSAESGSINFGINYYRPEIFGFAHTHPTKENSLGIPSITDINTYLNMLKARADRGLSNNDSYGIVVGNYGIYTMMLENNQNFLDVYNNNTSATAKEFWKRFEDNYKYRMSYYFSTLDDISKNNMEKFITEVFKKFYHETGIVMYRMTDDMNSWEKLEFDNNGNVKRTMCK</sequence>
<dbReference type="RefSeq" id="WP_146810809.1">
    <property type="nucleotide sequence ID" value="NZ_BJXC01000036.1"/>
</dbReference>
<dbReference type="PROSITE" id="PS51257">
    <property type="entry name" value="PROKAR_LIPOPROTEIN"/>
    <property type="match status" value="1"/>
</dbReference>
<keyword evidence="3" id="KW-1185">Reference proteome</keyword>
<organism evidence="2 3">
    <name type="scientific">Empedobacter brevis NBRC 14943 = ATCC 43319</name>
    <dbReference type="NCBI Taxonomy" id="1218108"/>
    <lineage>
        <taxon>Bacteria</taxon>
        <taxon>Pseudomonadati</taxon>
        <taxon>Bacteroidota</taxon>
        <taxon>Flavobacteriia</taxon>
        <taxon>Flavobacteriales</taxon>
        <taxon>Weeksellaceae</taxon>
        <taxon>Empedobacter</taxon>
    </lineage>
</organism>